<accession>A0ABR2BPK1</accession>
<evidence type="ECO:0000313" key="2">
    <source>
        <dbReference type="EMBL" id="KAK8508872.1"/>
    </source>
</evidence>
<organism evidence="2 3">
    <name type="scientific">Hibiscus sabdariffa</name>
    <name type="common">roselle</name>
    <dbReference type="NCBI Taxonomy" id="183260"/>
    <lineage>
        <taxon>Eukaryota</taxon>
        <taxon>Viridiplantae</taxon>
        <taxon>Streptophyta</taxon>
        <taxon>Embryophyta</taxon>
        <taxon>Tracheophyta</taxon>
        <taxon>Spermatophyta</taxon>
        <taxon>Magnoliopsida</taxon>
        <taxon>eudicotyledons</taxon>
        <taxon>Gunneridae</taxon>
        <taxon>Pentapetalae</taxon>
        <taxon>rosids</taxon>
        <taxon>malvids</taxon>
        <taxon>Malvales</taxon>
        <taxon>Malvaceae</taxon>
        <taxon>Malvoideae</taxon>
        <taxon>Hibiscus</taxon>
    </lineage>
</organism>
<comment type="caution">
    <text evidence="2">The sequence shown here is derived from an EMBL/GenBank/DDBJ whole genome shotgun (WGS) entry which is preliminary data.</text>
</comment>
<proteinExistence type="predicted"/>
<protein>
    <submittedName>
        <fullName evidence="2">Uncharacterized protein</fullName>
    </submittedName>
</protein>
<dbReference type="Proteomes" id="UP001472677">
    <property type="component" value="Unassembled WGS sequence"/>
</dbReference>
<name>A0ABR2BPK1_9ROSI</name>
<reference evidence="2 3" key="1">
    <citation type="journal article" date="2024" name="G3 (Bethesda)">
        <title>Genome assembly of Hibiscus sabdariffa L. provides insights into metabolisms of medicinal natural products.</title>
        <authorList>
            <person name="Kim T."/>
        </authorList>
    </citation>
    <scope>NUCLEOTIDE SEQUENCE [LARGE SCALE GENOMIC DNA]</scope>
    <source>
        <strain evidence="2">TK-2024</strain>
        <tissue evidence="2">Old leaves</tissue>
    </source>
</reference>
<feature type="region of interest" description="Disordered" evidence="1">
    <location>
        <begin position="95"/>
        <end position="140"/>
    </location>
</feature>
<sequence>MLTSTVNKSIVNRVDSAGLTRARLTRIDLVNGLTGLGSLANTLGPGPLFNLSGLVNRFRTEPARFERMDRFRAGSTGADYTSRWLESEEISGAMKWVPPESSKGPPGQTTARFYEWPTGLGSRDVDGSGGGGSAQTVNGR</sequence>
<gene>
    <name evidence="2" type="ORF">V6N12_034974</name>
</gene>
<keyword evidence="3" id="KW-1185">Reference proteome</keyword>
<evidence type="ECO:0000313" key="3">
    <source>
        <dbReference type="Proteomes" id="UP001472677"/>
    </source>
</evidence>
<dbReference type="EMBL" id="JBBPBM010000097">
    <property type="protein sequence ID" value="KAK8508872.1"/>
    <property type="molecule type" value="Genomic_DNA"/>
</dbReference>
<evidence type="ECO:0000256" key="1">
    <source>
        <dbReference type="SAM" id="MobiDB-lite"/>
    </source>
</evidence>